<keyword evidence="2" id="KW-0479">Metal-binding</keyword>
<sequence>MQPDDREILVCNCKQTMALDSTQLGKALGGKAPVIHNHLCRSGIKAYEQALAGGEKLLVACTQEAPLFSEIANETGGQADVRFVNIRENAGWCDARAAPHAKIAALLAAAKYTSKPARLRSISSDGLCLVYGRGAQALETARLLADRLSVTLLLTDADDLVLPTALDLPIVKGRITTALGGLGGFEVTVDGYASLLPSSRGQLEFAMPRDGARSDCSLILDLSGGTPLFTGHKRRDGYIHADPGDPAAVLRAAFALSDMVGEFEKPIYVHYDAEICAHGRSRITGCSKCLDTCPAGAITEAGDGVNIDPVICGGCGICAAVCPTGAVAAAYPPRADTIARLQIYLGTYGKAGGDRPIPLIHDGGFGADLIAAMARFGRGLPAHVLPFDVHAPTSFGHVEMLAAFAAGAERLVILTNPKHLDELAGIHAERELAEALLAGFGYGATARITILSENDPDIAQAALYAFEPLDPVPASPWQVTGNKREVARTLFAKLAEAGRSAETVIALPQGAPYGRLEIDAGACTLCMACVSACPASALFDNPDLPQLQFVESACVQCGLCVRTCPETAITLTPRLNLAPAALGLEVLYKEEPFSCIECGKLFATKSTIEHISAKLAGKHWMFQDDEQSKLIKMCDDCRVIAQANSGNDPFSAGARKKTLTTEDYLDARAKGRDIDDFLIDD</sequence>
<dbReference type="GO" id="GO:0046872">
    <property type="term" value="F:metal ion binding"/>
    <property type="evidence" value="ECO:0007669"/>
    <property type="project" value="UniProtKB-KW"/>
</dbReference>
<feature type="domain" description="4Fe-4S ferredoxin-type" evidence="5">
    <location>
        <begin position="514"/>
        <end position="543"/>
    </location>
</feature>
<gene>
    <name evidence="6" type="ORF">MNBD_ALPHA09-1487</name>
</gene>
<dbReference type="InterPro" id="IPR017896">
    <property type="entry name" value="4Fe4S_Fe-S-bd"/>
</dbReference>
<dbReference type="SUPFAM" id="SSF54862">
    <property type="entry name" value="4Fe-4S ferredoxins"/>
    <property type="match status" value="1"/>
</dbReference>
<keyword evidence="4" id="KW-0411">Iron-sulfur</keyword>
<evidence type="ECO:0000313" key="6">
    <source>
        <dbReference type="EMBL" id="VAW11894.1"/>
    </source>
</evidence>
<organism evidence="6">
    <name type="scientific">hydrothermal vent metagenome</name>
    <dbReference type="NCBI Taxonomy" id="652676"/>
    <lineage>
        <taxon>unclassified sequences</taxon>
        <taxon>metagenomes</taxon>
        <taxon>ecological metagenomes</taxon>
    </lineage>
</organism>
<accession>A0A3B0TTF2</accession>
<reference evidence="6" key="1">
    <citation type="submission" date="2018-06" db="EMBL/GenBank/DDBJ databases">
        <authorList>
            <person name="Zhirakovskaya E."/>
        </authorList>
    </citation>
    <scope>NUCLEOTIDE SEQUENCE</scope>
</reference>
<proteinExistence type="predicted"/>
<dbReference type="InterPro" id="IPR017900">
    <property type="entry name" value="4Fe4S_Fe_S_CS"/>
</dbReference>
<dbReference type="PROSITE" id="PS00198">
    <property type="entry name" value="4FE4S_FER_1"/>
    <property type="match status" value="3"/>
</dbReference>
<dbReference type="PANTHER" id="PTHR43687:SF4">
    <property type="entry name" value="BLR5484 PROTEIN"/>
    <property type="match status" value="1"/>
</dbReference>
<evidence type="ECO:0000256" key="2">
    <source>
        <dbReference type="ARBA" id="ARBA00022723"/>
    </source>
</evidence>
<dbReference type="Gene3D" id="3.30.70.20">
    <property type="match status" value="3"/>
</dbReference>
<evidence type="ECO:0000256" key="4">
    <source>
        <dbReference type="ARBA" id="ARBA00023014"/>
    </source>
</evidence>
<evidence type="ECO:0000256" key="3">
    <source>
        <dbReference type="ARBA" id="ARBA00023004"/>
    </source>
</evidence>
<evidence type="ECO:0000259" key="5">
    <source>
        <dbReference type="PROSITE" id="PS51379"/>
    </source>
</evidence>
<dbReference type="Pfam" id="PF12838">
    <property type="entry name" value="Fer4_7"/>
    <property type="match status" value="1"/>
</dbReference>
<protein>
    <submittedName>
        <fullName evidence="6">Iron-sulfur cluster-binding protein</fullName>
    </submittedName>
</protein>
<keyword evidence="1" id="KW-0004">4Fe-4S</keyword>
<evidence type="ECO:0000256" key="1">
    <source>
        <dbReference type="ARBA" id="ARBA00022485"/>
    </source>
</evidence>
<dbReference type="PROSITE" id="PS51379">
    <property type="entry name" value="4FE4S_FER_2"/>
    <property type="match status" value="3"/>
</dbReference>
<feature type="domain" description="4Fe-4S ferredoxin-type" evidence="5">
    <location>
        <begin position="545"/>
        <end position="574"/>
    </location>
</feature>
<keyword evidence="3" id="KW-0408">Iron</keyword>
<dbReference type="InterPro" id="IPR050572">
    <property type="entry name" value="Fe-S_Ferredoxin"/>
</dbReference>
<dbReference type="Pfam" id="PF13187">
    <property type="entry name" value="Fer4_9"/>
    <property type="match status" value="1"/>
</dbReference>
<feature type="domain" description="4Fe-4S ferredoxin-type" evidence="5">
    <location>
        <begin position="303"/>
        <end position="332"/>
    </location>
</feature>
<dbReference type="AlphaFoldDB" id="A0A3B0TTF2"/>
<name>A0A3B0TTF2_9ZZZZ</name>
<dbReference type="PANTHER" id="PTHR43687">
    <property type="entry name" value="ADENYLYLSULFATE REDUCTASE, BETA SUBUNIT"/>
    <property type="match status" value="1"/>
</dbReference>
<dbReference type="EMBL" id="UOEM01000036">
    <property type="protein sequence ID" value="VAW11894.1"/>
    <property type="molecule type" value="Genomic_DNA"/>
</dbReference>
<dbReference type="GO" id="GO:0051539">
    <property type="term" value="F:4 iron, 4 sulfur cluster binding"/>
    <property type="evidence" value="ECO:0007669"/>
    <property type="project" value="UniProtKB-KW"/>
</dbReference>